<gene>
    <name evidence="3" type="ORF">K444DRAFT_609861</name>
</gene>
<sequence>MDQFINTPGPSGTSQALDLTESQPLDLTSGSLAPEQPKKRRRGMTEADRRALRRHKQSHPKAIHANLIKWFQDEYYHKINQSTVSLCLSTQFDYLNTDIRKDISLTG</sequence>
<dbReference type="InterPro" id="IPR041188">
    <property type="entry name" value="HTH_ABP1_N"/>
</dbReference>
<dbReference type="Pfam" id="PF18107">
    <property type="entry name" value="HTH_ABP1_N"/>
    <property type="match status" value="1"/>
</dbReference>
<evidence type="ECO:0000259" key="2">
    <source>
        <dbReference type="Pfam" id="PF18107"/>
    </source>
</evidence>
<dbReference type="Proteomes" id="UP000235371">
    <property type="component" value="Unassembled WGS sequence"/>
</dbReference>
<name>A0A2J6TKW9_9HELO</name>
<dbReference type="OrthoDB" id="125347at2759"/>
<dbReference type="Gene3D" id="1.10.10.60">
    <property type="entry name" value="Homeodomain-like"/>
    <property type="match status" value="1"/>
</dbReference>
<proteinExistence type="predicted"/>
<reference evidence="3 4" key="1">
    <citation type="submission" date="2016-04" db="EMBL/GenBank/DDBJ databases">
        <title>A degradative enzymes factory behind the ericoid mycorrhizal symbiosis.</title>
        <authorList>
            <consortium name="DOE Joint Genome Institute"/>
            <person name="Martino E."/>
            <person name="Morin E."/>
            <person name="Grelet G."/>
            <person name="Kuo A."/>
            <person name="Kohler A."/>
            <person name="Daghino S."/>
            <person name="Barry K."/>
            <person name="Choi C."/>
            <person name="Cichocki N."/>
            <person name="Clum A."/>
            <person name="Copeland A."/>
            <person name="Hainaut M."/>
            <person name="Haridas S."/>
            <person name="Labutti K."/>
            <person name="Lindquist E."/>
            <person name="Lipzen A."/>
            <person name="Khouja H.-R."/>
            <person name="Murat C."/>
            <person name="Ohm R."/>
            <person name="Olson A."/>
            <person name="Spatafora J."/>
            <person name="Veneault-Fourrey C."/>
            <person name="Henrissat B."/>
            <person name="Grigoriev I."/>
            <person name="Martin F."/>
            <person name="Perotto S."/>
        </authorList>
    </citation>
    <scope>NUCLEOTIDE SEQUENCE [LARGE SCALE GENOMIC DNA]</scope>
    <source>
        <strain evidence="3 4">E</strain>
    </source>
</reference>
<feature type="domain" description="ARS-binding protein 1 N-terminal" evidence="2">
    <location>
        <begin position="40"/>
        <end position="96"/>
    </location>
</feature>
<feature type="compositionally biased region" description="Polar residues" evidence="1">
    <location>
        <begin position="1"/>
        <end position="31"/>
    </location>
</feature>
<evidence type="ECO:0000313" key="4">
    <source>
        <dbReference type="Proteomes" id="UP000235371"/>
    </source>
</evidence>
<evidence type="ECO:0000313" key="3">
    <source>
        <dbReference type="EMBL" id="PMD63675.1"/>
    </source>
</evidence>
<dbReference type="InterPro" id="IPR009057">
    <property type="entry name" value="Homeodomain-like_sf"/>
</dbReference>
<dbReference type="RefSeq" id="XP_024740579.1">
    <property type="nucleotide sequence ID" value="XM_024879649.1"/>
</dbReference>
<dbReference type="AlphaFoldDB" id="A0A2J6TKW9"/>
<accession>A0A2J6TKW9</accession>
<protein>
    <recommendedName>
        <fullName evidence="2">ARS-binding protein 1 N-terminal domain-containing protein</fullName>
    </recommendedName>
</protein>
<feature type="compositionally biased region" description="Basic residues" evidence="1">
    <location>
        <begin position="51"/>
        <end position="60"/>
    </location>
</feature>
<evidence type="ECO:0000256" key="1">
    <source>
        <dbReference type="SAM" id="MobiDB-lite"/>
    </source>
</evidence>
<feature type="region of interest" description="Disordered" evidence="1">
    <location>
        <begin position="1"/>
        <end position="60"/>
    </location>
</feature>
<dbReference type="SUPFAM" id="SSF46689">
    <property type="entry name" value="Homeodomain-like"/>
    <property type="match status" value="1"/>
</dbReference>
<organism evidence="3 4">
    <name type="scientific">Hyaloscypha bicolor E</name>
    <dbReference type="NCBI Taxonomy" id="1095630"/>
    <lineage>
        <taxon>Eukaryota</taxon>
        <taxon>Fungi</taxon>
        <taxon>Dikarya</taxon>
        <taxon>Ascomycota</taxon>
        <taxon>Pezizomycotina</taxon>
        <taxon>Leotiomycetes</taxon>
        <taxon>Helotiales</taxon>
        <taxon>Hyaloscyphaceae</taxon>
        <taxon>Hyaloscypha</taxon>
        <taxon>Hyaloscypha bicolor</taxon>
    </lineage>
</organism>
<dbReference type="GeneID" id="36587726"/>
<dbReference type="EMBL" id="KZ613780">
    <property type="protein sequence ID" value="PMD63675.1"/>
    <property type="molecule type" value="Genomic_DNA"/>
</dbReference>
<keyword evidence="4" id="KW-1185">Reference proteome</keyword>
<dbReference type="InParanoid" id="A0A2J6TKW9"/>